<keyword evidence="3 4" id="KW-0961">Cell wall biogenesis/degradation</keyword>
<keyword evidence="1 6" id="KW-0732">Signal</keyword>
<dbReference type="Proteomes" id="UP001595897">
    <property type="component" value="Unassembled WGS sequence"/>
</dbReference>
<dbReference type="NCBIfam" id="TIGR00413">
    <property type="entry name" value="rlpA"/>
    <property type="match status" value="1"/>
</dbReference>
<keyword evidence="4" id="KW-0472">Membrane</keyword>
<evidence type="ECO:0000256" key="6">
    <source>
        <dbReference type="SAM" id="SignalP"/>
    </source>
</evidence>
<dbReference type="PROSITE" id="PS51724">
    <property type="entry name" value="SPOR"/>
    <property type="match status" value="1"/>
</dbReference>
<feature type="chain" id="PRO_5045653028" description="Endolytic peptidoglycan transglycosylase RlpA" evidence="6">
    <location>
        <begin position="26"/>
        <end position="324"/>
    </location>
</feature>
<dbReference type="InterPro" id="IPR009009">
    <property type="entry name" value="RlpA-like_DPBB"/>
</dbReference>
<evidence type="ECO:0000313" key="9">
    <source>
        <dbReference type="Proteomes" id="UP001595897"/>
    </source>
</evidence>
<comment type="caution">
    <text evidence="8">The sequence shown here is derived from an EMBL/GenBank/DDBJ whole genome shotgun (WGS) entry which is preliminary data.</text>
</comment>
<accession>A0ABV9LRE1</accession>
<dbReference type="CDD" id="cd22268">
    <property type="entry name" value="DPBB_RlpA-like"/>
    <property type="match status" value="1"/>
</dbReference>
<dbReference type="HAMAP" id="MF_02071">
    <property type="entry name" value="RlpA"/>
    <property type="match status" value="1"/>
</dbReference>
<keyword evidence="4" id="KW-1003">Cell membrane</keyword>
<dbReference type="InterPro" id="IPR036680">
    <property type="entry name" value="SPOR-like_sf"/>
</dbReference>
<dbReference type="PANTHER" id="PTHR34183:SF1">
    <property type="entry name" value="ENDOLYTIC PEPTIDOGLYCAN TRANSGLYCOSYLASE RLPA"/>
    <property type="match status" value="1"/>
</dbReference>
<dbReference type="PROSITE" id="PS51257">
    <property type="entry name" value="PROKAR_LIPOPROTEIN"/>
    <property type="match status" value="1"/>
</dbReference>
<dbReference type="RefSeq" id="WP_382405798.1">
    <property type="nucleotide sequence ID" value="NZ_JBHSGU010000002.1"/>
</dbReference>
<keyword evidence="4" id="KW-0449">Lipoprotein</keyword>
<dbReference type="InterPro" id="IPR034718">
    <property type="entry name" value="RlpA"/>
</dbReference>
<dbReference type="Pfam" id="PF03330">
    <property type="entry name" value="DPBB_1"/>
    <property type="match status" value="1"/>
</dbReference>
<organism evidence="8 9">
    <name type="scientific">Glaciecola siphonariae</name>
    <dbReference type="NCBI Taxonomy" id="521012"/>
    <lineage>
        <taxon>Bacteria</taxon>
        <taxon>Pseudomonadati</taxon>
        <taxon>Pseudomonadota</taxon>
        <taxon>Gammaproteobacteria</taxon>
        <taxon>Alteromonadales</taxon>
        <taxon>Alteromonadaceae</taxon>
        <taxon>Glaciecola</taxon>
    </lineage>
</organism>
<evidence type="ECO:0000259" key="7">
    <source>
        <dbReference type="PROSITE" id="PS51724"/>
    </source>
</evidence>
<evidence type="ECO:0000313" key="8">
    <source>
        <dbReference type="EMBL" id="MFC4699071.1"/>
    </source>
</evidence>
<comment type="similarity">
    <text evidence="4 5">Belongs to the RlpA family.</text>
</comment>
<evidence type="ECO:0000256" key="1">
    <source>
        <dbReference type="ARBA" id="ARBA00022729"/>
    </source>
</evidence>
<feature type="signal peptide" evidence="6">
    <location>
        <begin position="1"/>
        <end position="25"/>
    </location>
</feature>
<keyword evidence="4" id="KW-0564">Palmitate</keyword>
<dbReference type="Gene3D" id="3.30.70.1070">
    <property type="entry name" value="Sporulation related repeat"/>
    <property type="match status" value="1"/>
</dbReference>
<proteinExistence type="inferred from homology"/>
<dbReference type="Pfam" id="PF05036">
    <property type="entry name" value="SPOR"/>
    <property type="match status" value="1"/>
</dbReference>
<gene>
    <name evidence="4" type="primary">rlpA</name>
    <name evidence="8" type="ORF">ACFO4O_02745</name>
</gene>
<dbReference type="EMBL" id="JBHSGU010000002">
    <property type="protein sequence ID" value="MFC4699071.1"/>
    <property type="molecule type" value="Genomic_DNA"/>
</dbReference>
<keyword evidence="2 4" id="KW-0456">Lyase</keyword>
<evidence type="ECO:0000256" key="3">
    <source>
        <dbReference type="ARBA" id="ARBA00023316"/>
    </source>
</evidence>
<name>A0ABV9LRE1_9ALTE</name>
<dbReference type="SUPFAM" id="SSF50685">
    <property type="entry name" value="Barwin-like endoglucanases"/>
    <property type="match status" value="1"/>
</dbReference>
<protein>
    <recommendedName>
        <fullName evidence="4">Endolytic peptidoglycan transglycosylase RlpA</fullName>
        <ecNumber evidence="4">4.2.2.-</ecNumber>
    </recommendedName>
</protein>
<dbReference type="InterPro" id="IPR036908">
    <property type="entry name" value="RlpA-like_sf"/>
</dbReference>
<dbReference type="InterPro" id="IPR012997">
    <property type="entry name" value="RplA"/>
</dbReference>
<sequence length="324" mass="35892">MFRLEFKRVLILSACLIFMQACSTAPTGRYTQKQDSAPQFEYGELSFVEPIPVYEPYSVWTSRPYTVLGGYYTPMLDAKGFEDTGYASWYGQKFHGHTTANGETFDMFALTAAHKTLPLPSFLRVTNLENNKTATVRVNDRGPFHDDRILDLSYGAAKKLGFHSKGVTKVKIEVIHVSPSGVVTIGKSAPTNSMLASTQKTTATNTVNAKNQVVTSTAASKINQSLSTTEMRINAENSPDINEESLQDTLLFVQVTASSNESKVRELATGLSNLLQVTNSIPKLNDIYRLHLGPMENEQSAQKLIQDLQKIGFENAFQVEFNPQ</sequence>
<feature type="domain" description="SPOR" evidence="7">
    <location>
        <begin position="245"/>
        <end position="321"/>
    </location>
</feature>
<evidence type="ECO:0000256" key="2">
    <source>
        <dbReference type="ARBA" id="ARBA00023239"/>
    </source>
</evidence>
<dbReference type="InterPro" id="IPR007730">
    <property type="entry name" value="SPOR-like_dom"/>
</dbReference>
<reference evidence="9" key="1">
    <citation type="journal article" date="2019" name="Int. J. Syst. Evol. Microbiol.">
        <title>The Global Catalogue of Microorganisms (GCM) 10K type strain sequencing project: providing services to taxonomists for standard genome sequencing and annotation.</title>
        <authorList>
            <consortium name="The Broad Institute Genomics Platform"/>
            <consortium name="The Broad Institute Genome Sequencing Center for Infectious Disease"/>
            <person name="Wu L."/>
            <person name="Ma J."/>
        </authorList>
    </citation>
    <scope>NUCLEOTIDE SEQUENCE [LARGE SCALE GENOMIC DNA]</scope>
    <source>
        <strain evidence="9">KACC 12507</strain>
    </source>
</reference>
<comment type="function">
    <text evidence="4">Lytic transglycosylase with a strong preference for naked glycan strands that lack stem peptides.</text>
</comment>
<evidence type="ECO:0000256" key="5">
    <source>
        <dbReference type="RuleBase" id="RU003495"/>
    </source>
</evidence>
<evidence type="ECO:0000256" key="4">
    <source>
        <dbReference type="HAMAP-Rule" id="MF_02071"/>
    </source>
</evidence>
<dbReference type="EC" id="4.2.2.-" evidence="4"/>
<dbReference type="SUPFAM" id="SSF110997">
    <property type="entry name" value="Sporulation related repeat"/>
    <property type="match status" value="1"/>
</dbReference>
<keyword evidence="9" id="KW-1185">Reference proteome</keyword>
<dbReference type="PANTHER" id="PTHR34183">
    <property type="entry name" value="ENDOLYTIC PEPTIDOGLYCAN TRANSGLYCOSYLASE RLPA"/>
    <property type="match status" value="1"/>
</dbReference>
<comment type="subcellular location">
    <subcellularLocation>
        <location evidence="4">Cell membrane</location>
        <topology evidence="4">Lipid-anchor</topology>
    </subcellularLocation>
</comment>
<dbReference type="Gene3D" id="2.40.40.10">
    <property type="entry name" value="RlpA-like domain"/>
    <property type="match status" value="1"/>
</dbReference>